<dbReference type="AlphaFoldDB" id="A0A173TNJ1"/>
<reference evidence="1 2" key="1">
    <citation type="submission" date="2015-09" db="EMBL/GenBank/DDBJ databases">
        <authorList>
            <consortium name="Pathogen Informatics"/>
        </authorList>
    </citation>
    <scope>NUCLEOTIDE SEQUENCE [LARGE SCALE GENOMIC DNA]</scope>
    <source>
        <strain evidence="1 2">2789STDY5608868</strain>
    </source>
</reference>
<dbReference type="RefSeq" id="WP_055259043.1">
    <property type="nucleotide sequence ID" value="NZ_CYXT01000017.1"/>
</dbReference>
<proteinExistence type="predicted"/>
<organism evidence="1 2">
    <name type="scientific">Anaerostipes hadrus</name>
    <dbReference type="NCBI Taxonomy" id="649756"/>
    <lineage>
        <taxon>Bacteria</taxon>
        <taxon>Bacillati</taxon>
        <taxon>Bacillota</taxon>
        <taxon>Clostridia</taxon>
        <taxon>Lachnospirales</taxon>
        <taxon>Lachnospiraceae</taxon>
        <taxon>Anaerostipes</taxon>
    </lineage>
</organism>
<protein>
    <submittedName>
        <fullName evidence="1">Uncharacterized protein</fullName>
    </submittedName>
</protein>
<dbReference type="EMBL" id="CYXT01000017">
    <property type="protein sequence ID" value="CUN03749.1"/>
    <property type="molecule type" value="Genomic_DNA"/>
</dbReference>
<name>A0A173TNJ1_ANAHA</name>
<evidence type="ECO:0000313" key="1">
    <source>
        <dbReference type="EMBL" id="CUN03749.1"/>
    </source>
</evidence>
<gene>
    <name evidence="1" type="ORF">ERS852425_02207</name>
</gene>
<sequence>MSYTNLYGIKSDFTAVELKQYKNSWLFLPQIYKILGEKYLNEKDTYKVLFTSKNLDKLERNVSKSKRTEDRVLWLLVNQQIFFTKDKTFIADCIQKFFMEGVRYYHPDNMDLIEWYDKIRKDISALDEKKYPYFIFNATSVTDSVYNMFFRFNDDTLEDIPISLKEKDEDIVDFVYIENGKIKKLISNLEI</sequence>
<accession>A0A173TNJ1</accession>
<dbReference type="Proteomes" id="UP000095598">
    <property type="component" value="Unassembled WGS sequence"/>
</dbReference>
<evidence type="ECO:0000313" key="2">
    <source>
        <dbReference type="Proteomes" id="UP000095598"/>
    </source>
</evidence>